<protein>
    <submittedName>
        <fullName evidence="3">Transcription factor MADS-box</fullName>
    </submittedName>
</protein>
<dbReference type="PROSITE" id="PS50066">
    <property type="entry name" value="MADS_BOX_2"/>
    <property type="match status" value="1"/>
</dbReference>
<dbReference type="Proteomes" id="UP000694240">
    <property type="component" value="Chromosome 13"/>
</dbReference>
<dbReference type="PANTHER" id="PTHR48019">
    <property type="entry name" value="SERUM RESPONSE FACTOR HOMOLOG"/>
    <property type="match status" value="1"/>
</dbReference>
<evidence type="ECO:0000313" key="4">
    <source>
        <dbReference type="Proteomes" id="UP000694240"/>
    </source>
</evidence>
<accession>A0A8T1XLM6</accession>
<dbReference type="SMART" id="SM00432">
    <property type="entry name" value="MADS"/>
    <property type="match status" value="1"/>
</dbReference>
<feature type="compositionally biased region" description="Basic residues" evidence="1">
    <location>
        <begin position="78"/>
        <end position="88"/>
    </location>
</feature>
<dbReference type="AlphaFoldDB" id="A0A8T1XLM6"/>
<name>A0A8T1XLM6_9BRAS</name>
<dbReference type="InterPro" id="IPR002100">
    <property type="entry name" value="TF_MADSbox"/>
</dbReference>
<gene>
    <name evidence="3" type="ORF">ISN45_Aa08g029510</name>
</gene>
<sequence length="103" mass="11917">MVTFSKRRNGLIEKARQLSILWESSIAVLVVSGSGSGKLYNAASGDKPKKEEEEERNEEKEKNKKKQKHCGSQVIRIKLGHKPYRRKKPWEEERSRSSEFISD</sequence>
<reference evidence="3 4" key="1">
    <citation type="submission" date="2020-12" db="EMBL/GenBank/DDBJ databases">
        <title>Concerted genomic and epigenomic changes stabilize Arabidopsis allopolyploids.</title>
        <authorList>
            <person name="Chen Z."/>
        </authorList>
    </citation>
    <scope>NUCLEOTIDE SEQUENCE [LARGE SCALE GENOMIC DNA]</scope>
    <source>
        <strain evidence="3">Allo738</strain>
        <tissue evidence="3">Leaf</tissue>
    </source>
</reference>
<feature type="compositionally biased region" description="Basic and acidic residues" evidence="1">
    <location>
        <begin position="46"/>
        <end position="62"/>
    </location>
</feature>
<evidence type="ECO:0000259" key="2">
    <source>
        <dbReference type="PROSITE" id="PS50066"/>
    </source>
</evidence>
<comment type="caution">
    <text evidence="3">The sequence shown here is derived from an EMBL/GenBank/DDBJ whole genome shotgun (WGS) entry which is preliminary data.</text>
</comment>
<evidence type="ECO:0000256" key="1">
    <source>
        <dbReference type="SAM" id="MobiDB-lite"/>
    </source>
</evidence>
<dbReference type="GO" id="GO:0046983">
    <property type="term" value="F:protein dimerization activity"/>
    <property type="evidence" value="ECO:0007669"/>
    <property type="project" value="InterPro"/>
</dbReference>
<proteinExistence type="predicted"/>
<dbReference type="EMBL" id="JAEFBK010000013">
    <property type="protein sequence ID" value="KAG7535523.1"/>
    <property type="molecule type" value="Genomic_DNA"/>
</dbReference>
<evidence type="ECO:0000313" key="3">
    <source>
        <dbReference type="EMBL" id="KAG7535523.1"/>
    </source>
</evidence>
<organism evidence="3 4">
    <name type="scientific">Arabidopsis thaliana x Arabidopsis arenosa</name>
    <dbReference type="NCBI Taxonomy" id="1240361"/>
    <lineage>
        <taxon>Eukaryota</taxon>
        <taxon>Viridiplantae</taxon>
        <taxon>Streptophyta</taxon>
        <taxon>Embryophyta</taxon>
        <taxon>Tracheophyta</taxon>
        <taxon>Spermatophyta</taxon>
        <taxon>Magnoliopsida</taxon>
        <taxon>eudicotyledons</taxon>
        <taxon>Gunneridae</taxon>
        <taxon>Pentapetalae</taxon>
        <taxon>rosids</taxon>
        <taxon>malvids</taxon>
        <taxon>Brassicales</taxon>
        <taxon>Brassicaceae</taxon>
        <taxon>Camelineae</taxon>
        <taxon>Arabidopsis</taxon>
    </lineage>
</organism>
<dbReference type="GO" id="GO:0003677">
    <property type="term" value="F:DNA binding"/>
    <property type="evidence" value="ECO:0007669"/>
    <property type="project" value="InterPro"/>
</dbReference>
<dbReference type="InterPro" id="IPR050142">
    <property type="entry name" value="MADS-box/MEF2_TF"/>
</dbReference>
<feature type="region of interest" description="Disordered" evidence="1">
    <location>
        <begin position="36"/>
        <end position="103"/>
    </location>
</feature>
<keyword evidence="4" id="KW-1185">Reference proteome</keyword>
<feature type="domain" description="MADS-box" evidence="2">
    <location>
        <begin position="1"/>
        <end position="44"/>
    </location>
</feature>
<dbReference type="Pfam" id="PF00319">
    <property type="entry name" value="SRF-TF"/>
    <property type="match status" value="1"/>
</dbReference>